<sequence length="407" mass="45135">MLAHIFCVTISIRIALVFQSSACLHKNEEFSLCGWKCPPTCVNLRLLAKSEQLCPLRWECSVGCRCSAGYIKDEYSKNCVYVHNCPAILTLASSAPIAEDGEQESGYTNVDNSHMDYMRGKRLNNNVFAITPCAAAAAAAANLPVPRSQEAYANLVPAEASYYAPSAYDYATSGYAGNMYRMEDPYRDTREMLRFSDTNFMEQIPAARFAYRNAPATYMPIHSGMASLNDQYKPAATGPAYGIFPNANTGTCSVPLLFSCSPSVVTGQMVKPETHVYGSTPLSPGIVSPLSHPDGYRGVDDHMQRNHGNQEQSTYDTSVNKIAGHSNDKLTVRAMERAMLGVSLRDQIRNEEIRGRTRVTDIAQRVAKLKWAGHIARRTDRRWGLKVLEWRPRTGKRSVGLPPTRDR</sequence>
<dbReference type="Gene3D" id="2.10.25.10">
    <property type="entry name" value="Laminin"/>
    <property type="match status" value="1"/>
</dbReference>
<dbReference type="OrthoDB" id="7481101at2759"/>
<name>A0A8S4RUY3_9NEOP</name>
<dbReference type="SUPFAM" id="SSF57567">
    <property type="entry name" value="Serine protease inhibitors"/>
    <property type="match status" value="1"/>
</dbReference>
<reference evidence="3" key="1">
    <citation type="submission" date="2022-03" db="EMBL/GenBank/DDBJ databases">
        <authorList>
            <person name="Lindestad O."/>
        </authorList>
    </citation>
    <scope>NUCLEOTIDE SEQUENCE</scope>
</reference>
<accession>A0A8S4RUY3</accession>
<organism evidence="3 4">
    <name type="scientific">Pararge aegeria aegeria</name>
    <dbReference type="NCBI Taxonomy" id="348720"/>
    <lineage>
        <taxon>Eukaryota</taxon>
        <taxon>Metazoa</taxon>
        <taxon>Ecdysozoa</taxon>
        <taxon>Arthropoda</taxon>
        <taxon>Hexapoda</taxon>
        <taxon>Insecta</taxon>
        <taxon>Pterygota</taxon>
        <taxon>Neoptera</taxon>
        <taxon>Endopterygota</taxon>
        <taxon>Lepidoptera</taxon>
        <taxon>Glossata</taxon>
        <taxon>Ditrysia</taxon>
        <taxon>Papilionoidea</taxon>
        <taxon>Nymphalidae</taxon>
        <taxon>Satyrinae</taxon>
        <taxon>Satyrini</taxon>
        <taxon>Parargina</taxon>
        <taxon>Pararge</taxon>
    </lineage>
</organism>
<dbReference type="CDD" id="cd19941">
    <property type="entry name" value="TIL"/>
    <property type="match status" value="1"/>
</dbReference>
<keyword evidence="1" id="KW-0732">Signal</keyword>
<dbReference type="Proteomes" id="UP000838756">
    <property type="component" value="Unassembled WGS sequence"/>
</dbReference>
<evidence type="ECO:0000256" key="1">
    <source>
        <dbReference type="SAM" id="SignalP"/>
    </source>
</evidence>
<feature type="domain" description="TIL" evidence="2">
    <location>
        <begin position="25"/>
        <end position="85"/>
    </location>
</feature>
<dbReference type="EMBL" id="CAKXAJ010025574">
    <property type="protein sequence ID" value="CAH2241233.1"/>
    <property type="molecule type" value="Genomic_DNA"/>
</dbReference>
<comment type="caution">
    <text evidence="3">The sequence shown here is derived from an EMBL/GenBank/DDBJ whole genome shotgun (WGS) entry which is preliminary data.</text>
</comment>
<dbReference type="InterPro" id="IPR002919">
    <property type="entry name" value="TIL_dom"/>
</dbReference>
<dbReference type="Pfam" id="PF01826">
    <property type="entry name" value="TIL"/>
    <property type="match status" value="1"/>
</dbReference>
<keyword evidence="4" id="KW-1185">Reference proteome</keyword>
<feature type="chain" id="PRO_5035764394" evidence="1">
    <location>
        <begin position="23"/>
        <end position="407"/>
    </location>
</feature>
<dbReference type="AlphaFoldDB" id="A0A8S4RUY3"/>
<protein>
    <submittedName>
        <fullName evidence="3">Jg3297 protein</fullName>
    </submittedName>
</protein>
<evidence type="ECO:0000259" key="2">
    <source>
        <dbReference type="Pfam" id="PF01826"/>
    </source>
</evidence>
<dbReference type="InterPro" id="IPR036084">
    <property type="entry name" value="Ser_inhib-like_sf"/>
</dbReference>
<proteinExistence type="predicted"/>
<evidence type="ECO:0000313" key="3">
    <source>
        <dbReference type="EMBL" id="CAH2241233.1"/>
    </source>
</evidence>
<feature type="signal peptide" evidence="1">
    <location>
        <begin position="1"/>
        <end position="22"/>
    </location>
</feature>
<gene>
    <name evidence="3" type="primary">jg3297</name>
    <name evidence="3" type="ORF">PAEG_LOCUS17683</name>
</gene>
<evidence type="ECO:0000313" key="4">
    <source>
        <dbReference type="Proteomes" id="UP000838756"/>
    </source>
</evidence>